<proteinExistence type="predicted"/>
<reference evidence="2" key="1">
    <citation type="submission" date="2016-06" db="EMBL/GenBank/DDBJ databases">
        <authorList>
            <person name="Varghese N."/>
            <person name="Submissions Spin"/>
        </authorList>
    </citation>
    <scope>NUCLEOTIDE SEQUENCE [LARGE SCALE GENOMIC DNA]</scope>
    <source>
        <strain evidence="2">DSM 45431</strain>
    </source>
</reference>
<sequence>MLALGSVICVLTCCGVLDLVGKANDRQDRRAARAALGGYLTRVEDGDYLAAYQQLCSDVLEDYPETEHVAFLRQQRAFVSYAIGDPTESSGIDGTYLAFPVSLTYVDGSADEIGLVVGLQTDGPKVCDSESWRSGS</sequence>
<dbReference type="Proteomes" id="UP000199413">
    <property type="component" value="Unassembled WGS sequence"/>
</dbReference>
<accession>A0A1C6SUD6</accession>
<evidence type="ECO:0000313" key="2">
    <source>
        <dbReference type="Proteomes" id="UP000199413"/>
    </source>
</evidence>
<organism evidence="1 2">
    <name type="scientific">Micromonospora rhizosphaerae</name>
    <dbReference type="NCBI Taxonomy" id="568872"/>
    <lineage>
        <taxon>Bacteria</taxon>
        <taxon>Bacillati</taxon>
        <taxon>Actinomycetota</taxon>
        <taxon>Actinomycetes</taxon>
        <taxon>Micromonosporales</taxon>
        <taxon>Micromonosporaceae</taxon>
        <taxon>Micromonospora</taxon>
    </lineage>
</organism>
<dbReference type="AlphaFoldDB" id="A0A1C6SUD6"/>
<dbReference type="EMBL" id="FMHV01000002">
    <property type="protein sequence ID" value="SCL33078.1"/>
    <property type="molecule type" value="Genomic_DNA"/>
</dbReference>
<gene>
    <name evidence="1" type="ORF">GA0070624_4643</name>
</gene>
<protein>
    <submittedName>
        <fullName evidence="1">Uncharacterized protein</fullName>
    </submittedName>
</protein>
<dbReference type="STRING" id="568872.GA0070624_4643"/>
<keyword evidence="2" id="KW-1185">Reference proteome</keyword>
<evidence type="ECO:0000313" key="1">
    <source>
        <dbReference type="EMBL" id="SCL33078.1"/>
    </source>
</evidence>
<name>A0A1C6SUD6_9ACTN</name>